<keyword evidence="1" id="KW-0963">Cytoplasm</keyword>
<accession>W4RKF5</accession>
<dbReference type="PIRSF" id="PIRSF036940">
    <property type="entry name" value="PanK_bac_aCoA"/>
    <property type="match status" value="1"/>
</dbReference>
<evidence type="ECO:0000313" key="7">
    <source>
        <dbReference type="EMBL" id="GAE44368.1"/>
    </source>
</evidence>
<keyword evidence="6" id="KW-0173">Coenzyme A biosynthesis</keyword>
<dbReference type="PANTHER" id="PTHR12280">
    <property type="entry name" value="PANTOTHENATE KINASE"/>
    <property type="match status" value="1"/>
</dbReference>
<dbReference type="GO" id="GO:0004594">
    <property type="term" value="F:pantothenate kinase activity"/>
    <property type="evidence" value="ECO:0007669"/>
    <property type="project" value="InterPro"/>
</dbReference>
<keyword evidence="8" id="KW-1185">Reference proteome</keyword>
<dbReference type="NCBIfam" id="NF009842">
    <property type="entry name" value="PRK13317.1"/>
    <property type="match status" value="1"/>
</dbReference>
<dbReference type="GO" id="GO:0005524">
    <property type="term" value="F:ATP binding"/>
    <property type="evidence" value="ECO:0007669"/>
    <property type="project" value="UniProtKB-KW"/>
</dbReference>
<dbReference type="CDD" id="cd24085">
    <property type="entry name" value="ASKHA_NBD_PanK-II_bac"/>
    <property type="match status" value="1"/>
</dbReference>
<protein>
    <submittedName>
        <fullName evidence="7">Pantothenate kinase</fullName>
    </submittedName>
</protein>
<dbReference type="EMBL" id="BAUW01000008">
    <property type="protein sequence ID" value="GAE44368.1"/>
    <property type="molecule type" value="Genomic_DNA"/>
</dbReference>
<dbReference type="eggNOG" id="COG5146">
    <property type="taxonomic scope" value="Bacteria"/>
</dbReference>
<evidence type="ECO:0000256" key="5">
    <source>
        <dbReference type="ARBA" id="ARBA00022840"/>
    </source>
</evidence>
<evidence type="ECO:0000256" key="1">
    <source>
        <dbReference type="ARBA" id="ARBA00022490"/>
    </source>
</evidence>
<dbReference type="InterPro" id="IPR043129">
    <property type="entry name" value="ATPase_NBD"/>
</dbReference>
<evidence type="ECO:0000256" key="6">
    <source>
        <dbReference type="ARBA" id="ARBA00022993"/>
    </source>
</evidence>
<sequence>MNNSIGIDAGGSLIKIAYEEKNRMHFRKHSIHEANAAIGWLRMISLNKTITLTGGRAGRFKAEYFPEAKIVDEFTAACKGAKYLMMEEGRTIHEKFLLINIGTGTSWFTIEDEHYDRVLGSGVGGGTFMGIGKILAESNDFSKLVNMSQKGKRGNVDLLVKDIYDPEEPPIPGNLTASNFAKSAVKDISSPSDQMASVINMIAETITLLTVQTAALHDIKKTVFIGSTLTGNEPLQSSLKLYCKMSGIEPIFLRNGEFSGAIGAMRGN</sequence>
<gene>
    <name evidence="7" type="ORF">JCM21738_1078</name>
</gene>
<keyword evidence="3" id="KW-0547">Nucleotide-binding</keyword>
<keyword evidence="4 7" id="KW-0418">Kinase</keyword>
<dbReference type="Proteomes" id="UP000018949">
    <property type="component" value="Unassembled WGS sequence"/>
</dbReference>
<dbReference type="RefSeq" id="WP_023614304.1">
    <property type="nucleotide sequence ID" value="NZ_BAUW01000008.1"/>
</dbReference>
<dbReference type="Gene3D" id="3.30.420.40">
    <property type="match status" value="1"/>
</dbReference>
<organism evidence="7 8">
    <name type="scientific">Mesobacillus boroniphilus JCM 21738</name>
    <dbReference type="NCBI Taxonomy" id="1294265"/>
    <lineage>
        <taxon>Bacteria</taxon>
        <taxon>Bacillati</taxon>
        <taxon>Bacillota</taxon>
        <taxon>Bacilli</taxon>
        <taxon>Bacillales</taxon>
        <taxon>Bacillaceae</taxon>
        <taxon>Mesobacillus</taxon>
    </lineage>
</organism>
<keyword evidence="5" id="KW-0067">ATP-binding</keyword>
<keyword evidence="2" id="KW-0808">Transferase</keyword>
<dbReference type="InterPro" id="IPR011602">
    <property type="entry name" value="Type_II_PanK_bac"/>
</dbReference>
<dbReference type="GO" id="GO:0015937">
    <property type="term" value="P:coenzyme A biosynthetic process"/>
    <property type="evidence" value="ECO:0007669"/>
    <property type="project" value="UniProtKB-KW"/>
</dbReference>
<dbReference type="InterPro" id="IPR004567">
    <property type="entry name" value="Type_II_PanK"/>
</dbReference>
<reference evidence="7 8" key="1">
    <citation type="submission" date="2013-12" db="EMBL/GenBank/DDBJ databases">
        <title>NBRP : Genome information of microbial organism related human and environment.</title>
        <authorList>
            <person name="Hattori M."/>
            <person name="Oshima K."/>
            <person name="Inaba H."/>
            <person name="Suda W."/>
            <person name="Sakamoto M."/>
            <person name="Iino T."/>
            <person name="Kitahara M."/>
            <person name="Oshida Y."/>
            <person name="Iida T."/>
            <person name="Kudo T."/>
            <person name="Itoh T."/>
            <person name="Ahmed I."/>
            <person name="Ohkuma M."/>
        </authorList>
    </citation>
    <scope>NUCLEOTIDE SEQUENCE [LARGE SCALE GENOMIC DNA]</scope>
    <source>
        <strain evidence="7 8">JCM 21738</strain>
    </source>
</reference>
<name>W4RKF5_9BACI</name>
<dbReference type="Pfam" id="PF03630">
    <property type="entry name" value="Fumble"/>
    <property type="match status" value="1"/>
</dbReference>
<dbReference type="AlphaFoldDB" id="W4RKF5"/>
<evidence type="ECO:0000256" key="4">
    <source>
        <dbReference type="ARBA" id="ARBA00022777"/>
    </source>
</evidence>
<evidence type="ECO:0000256" key="3">
    <source>
        <dbReference type="ARBA" id="ARBA00022741"/>
    </source>
</evidence>
<dbReference type="SUPFAM" id="SSF53067">
    <property type="entry name" value="Actin-like ATPase domain"/>
    <property type="match status" value="1"/>
</dbReference>
<comment type="caution">
    <text evidence="7">The sequence shown here is derived from an EMBL/GenBank/DDBJ whole genome shotgun (WGS) entry which is preliminary data.</text>
</comment>
<evidence type="ECO:0000256" key="2">
    <source>
        <dbReference type="ARBA" id="ARBA00022679"/>
    </source>
</evidence>
<dbReference type="PANTHER" id="PTHR12280:SF20">
    <property type="entry name" value="4'-PHOSPHOPANTETHEINE PHOSPHATASE"/>
    <property type="match status" value="1"/>
</dbReference>
<proteinExistence type="predicted"/>
<dbReference type="GO" id="GO:0005829">
    <property type="term" value="C:cytosol"/>
    <property type="evidence" value="ECO:0007669"/>
    <property type="project" value="TreeGrafter"/>
</dbReference>
<evidence type="ECO:0000313" key="8">
    <source>
        <dbReference type="Proteomes" id="UP000018949"/>
    </source>
</evidence>